<feature type="compositionally biased region" description="Acidic residues" evidence="1">
    <location>
        <begin position="51"/>
        <end position="62"/>
    </location>
</feature>
<evidence type="ECO:0000313" key="2">
    <source>
        <dbReference type="EMBL" id="KAL0300088.1"/>
    </source>
</evidence>
<sequence length="99" mass="10150">MDEGEDGDLVDGSHGAVSVVPANIPPTGGSATMVDKIEHGDAPSAMATMDDAGEDAPADGEDGVVSARPAKNPTASVSIRLMKNQDFLILRNSFTLLRG</sequence>
<protein>
    <submittedName>
        <fullName evidence="2">Uncharacterized protein</fullName>
    </submittedName>
</protein>
<name>A0AAW2K177_9LAMI</name>
<accession>A0AAW2K177</accession>
<reference evidence="2" key="1">
    <citation type="submission" date="2020-06" db="EMBL/GenBank/DDBJ databases">
        <authorList>
            <person name="Li T."/>
            <person name="Hu X."/>
            <person name="Zhang T."/>
            <person name="Song X."/>
            <person name="Zhang H."/>
            <person name="Dai N."/>
            <person name="Sheng W."/>
            <person name="Hou X."/>
            <person name="Wei L."/>
        </authorList>
    </citation>
    <scope>NUCLEOTIDE SEQUENCE</scope>
    <source>
        <strain evidence="2">G01</strain>
        <tissue evidence="2">Leaf</tissue>
    </source>
</reference>
<dbReference type="EMBL" id="JACGWK010000398">
    <property type="protein sequence ID" value="KAL0300088.1"/>
    <property type="molecule type" value="Genomic_DNA"/>
</dbReference>
<dbReference type="AlphaFoldDB" id="A0AAW2K177"/>
<evidence type="ECO:0000256" key="1">
    <source>
        <dbReference type="SAM" id="MobiDB-lite"/>
    </source>
</evidence>
<comment type="caution">
    <text evidence="2">The sequence shown here is derived from an EMBL/GenBank/DDBJ whole genome shotgun (WGS) entry which is preliminary data.</text>
</comment>
<proteinExistence type="predicted"/>
<feature type="region of interest" description="Disordered" evidence="1">
    <location>
        <begin position="1"/>
        <end position="69"/>
    </location>
</feature>
<gene>
    <name evidence="2" type="ORF">Sangu_3139900</name>
</gene>
<reference evidence="2" key="2">
    <citation type="journal article" date="2024" name="Plant">
        <title>Genomic evolution and insights into agronomic trait innovations of Sesamum species.</title>
        <authorList>
            <person name="Miao H."/>
            <person name="Wang L."/>
            <person name="Qu L."/>
            <person name="Liu H."/>
            <person name="Sun Y."/>
            <person name="Le M."/>
            <person name="Wang Q."/>
            <person name="Wei S."/>
            <person name="Zheng Y."/>
            <person name="Lin W."/>
            <person name="Duan Y."/>
            <person name="Cao H."/>
            <person name="Xiong S."/>
            <person name="Wang X."/>
            <person name="Wei L."/>
            <person name="Li C."/>
            <person name="Ma Q."/>
            <person name="Ju M."/>
            <person name="Zhao R."/>
            <person name="Li G."/>
            <person name="Mu C."/>
            <person name="Tian Q."/>
            <person name="Mei H."/>
            <person name="Zhang T."/>
            <person name="Gao T."/>
            <person name="Zhang H."/>
        </authorList>
    </citation>
    <scope>NUCLEOTIDE SEQUENCE</scope>
    <source>
        <strain evidence="2">G01</strain>
    </source>
</reference>
<organism evidence="2">
    <name type="scientific">Sesamum angustifolium</name>
    <dbReference type="NCBI Taxonomy" id="2727405"/>
    <lineage>
        <taxon>Eukaryota</taxon>
        <taxon>Viridiplantae</taxon>
        <taxon>Streptophyta</taxon>
        <taxon>Embryophyta</taxon>
        <taxon>Tracheophyta</taxon>
        <taxon>Spermatophyta</taxon>
        <taxon>Magnoliopsida</taxon>
        <taxon>eudicotyledons</taxon>
        <taxon>Gunneridae</taxon>
        <taxon>Pentapetalae</taxon>
        <taxon>asterids</taxon>
        <taxon>lamiids</taxon>
        <taxon>Lamiales</taxon>
        <taxon>Pedaliaceae</taxon>
        <taxon>Sesamum</taxon>
    </lineage>
</organism>